<dbReference type="InterPro" id="IPR025449">
    <property type="entry name" value="JetB"/>
</dbReference>
<name>A0A6P2C0T1_9ACTN</name>
<evidence type="ECO:0000256" key="1">
    <source>
        <dbReference type="SAM" id="MobiDB-lite"/>
    </source>
</evidence>
<sequence>MTDDTAAPRGDTAGNPQRDDDGLWEDNGTSLFEGDCGQLAQEVRRALVAILKRRYISAEREPDVWRVMTENRTLLESRLNDMFLQLVVDRDYGVAYKRQAIPDGGGAYPTLLHNLAYTREQTVLMVHLRGLFRSATSAGEEAVFVDGRELADEAANYLPASTTNHVEAQRAAERAVDALAKSDILLETAERGRYRISPIIEVLLPVGRLVELAESLARQNAGPSEVPATAGRVADEEVTA</sequence>
<dbReference type="Proteomes" id="UP000460272">
    <property type="component" value="Unassembled WGS sequence"/>
</dbReference>
<feature type="region of interest" description="Disordered" evidence="1">
    <location>
        <begin position="220"/>
        <end position="240"/>
    </location>
</feature>
<dbReference type="EMBL" id="RPFW01000002">
    <property type="protein sequence ID" value="TVZ05029.1"/>
    <property type="molecule type" value="Genomic_DNA"/>
</dbReference>
<evidence type="ECO:0000313" key="2">
    <source>
        <dbReference type="EMBL" id="TVZ05029.1"/>
    </source>
</evidence>
<dbReference type="OrthoDB" id="3725402at2"/>
<dbReference type="Pfam" id="PF13835">
    <property type="entry name" value="DUF4194"/>
    <property type="match status" value="1"/>
</dbReference>
<feature type="region of interest" description="Disordered" evidence="1">
    <location>
        <begin position="1"/>
        <end position="27"/>
    </location>
</feature>
<keyword evidence="3" id="KW-1185">Reference proteome</keyword>
<protein>
    <submittedName>
        <fullName evidence="2">DUF4194 domain-containing protein</fullName>
    </submittedName>
</protein>
<accession>A0A6P2C0T1</accession>
<dbReference type="RefSeq" id="WP_145852736.1">
    <property type="nucleotide sequence ID" value="NZ_RPFW01000002.1"/>
</dbReference>
<organism evidence="2 3">
    <name type="scientific">Trebonia kvetii</name>
    <dbReference type="NCBI Taxonomy" id="2480626"/>
    <lineage>
        <taxon>Bacteria</taxon>
        <taxon>Bacillati</taxon>
        <taxon>Actinomycetota</taxon>
        <taxon>Actinomycetes</taxon>
        <taxon>Streptosporangiales</taxon>
        <taxon>Treboniaceae</taxon>
        <taxon>Trebonia</taxon>
    </lineage>
</organism>
<proteinExistence type="predicted"/>
<reference evidence="2 3" key="1">
    <citation type="submission" date="2018-11" db="EMBL/GenBank/DDBJ databases">
        <title>Trebonia kvetii gen.nov., sp.nov., a novel acidophilic actinobacterium, and proposal of the new actinobacterial family Treboniaceae fam. nov.</title>
        <authorList>
            <person name="Rapoport D."/>
            <person name="Sagova-Mareckova M."/>
            <person name="Sedlacek I."/>
            <person name="Provaznik J."/>
            <person name="Kralova S."/>
            <person name="Pavlinic D."/>
            <person name="Benes V."/>
            <person name="Kopecky J."/>
        </authorList>
    </citation>
    <scope>NUCLEOTIDE SEQUENCE [LARGE SCALE GENOMIC DNA]</scope>
    <source>
        <strain evidence="2 3">15Tr583</strain>
    </source>
</reference>
<evidence type="ECO:0000313" key="3">
    <source>
        <dbReference type="Proteomes" id="UP000460272"/>
    </source>
</evidence>
<dbReference type="AlphaFoldDB" id="A0A6P2C0T1"/>
<gene>
    <name evidence="2" type="ORF">EAS64_10435</name>
</gene>
<comment type="caution">
    <text evidence="2">The sequence shown here is derived from an EMBL/GenBank/DDBJ whole genome shotgun (WGS) entry which is preliminary data.</text>
</comment>